<dbReference type="GeneID" id="109001614"/>
<sequence length="274" mass="30635">MNRKLYVVFYGLLLCCLFSFRLDLSLSLFPSVSSSFSFSPPHFLSRTLFLPLLSPSSLFVRQAPWLVSRASIDDGHSSPSCKTTATISFIADFPLHTVYSHFPRPSLVICESTVRCSVGCVAYKFLTGVLVKRRKSLGFSHTSLFWFRPTCVAKPYVVASVRGLHFRRRSPRPTSTPSLTLGFRPQSTGTSESTGTSHRHQGVGIARVQTQRFRQYIARVKPYHRCKIVASVKQIWTVLVTARKRHVGAVMGGSPKLGLVMVKEGTSSRLYINE</sequence>
<feature type="region of interest" description="Disordered" evidence="1">
    <location>
        <begin position="169"/>
        <end position="201"/>
    </location>
</feature>
<dbReference type="AlphaFoldDB" id="A0A2I4FS80"/>
<proteinExistence type="predicted"/>
<dbReference type="KEGG" id="jre:109001614"/>
<evidence type="ECO:0000256" key="1">
    <source>
        <dbReference type="SAM" id="MobiDB-lite"/>
    </source>
</evidence>
<evidence type="ECO:0000313" key="2">
    <source>
        <dbReference type="Proteomes" id="UP000235220"/>
    </source>
</evidence>
<dbReference type="Gramene" id="Jr14_21020_p1">
    <property type="protein sequence ID" value="cds.Jr14_21020_p1"/>
    <property type="gene ID" value="Jr14_21020"/>
</dbReference>
<keyword evidence="2" id="KW-1185">Reference proteome</keyword>
<reference evidence="3" key="1">
    <citation type="submission" date="2025-08" db="UniProtKB">
        <authorList>
            <consortium name="RefSeq"/>
        </authorList>
    </citation>
    <scope>IDENTIFICATION</scope>
    <source>
        <tissue evidence="3">Leaves</tissue>
    </source>
</reference>
<organism evidence="2 3">
    <name type="scientific">Juglans regia</name>
    <name type="common">English walnut</name>
    <dbReference type="NCBI Taxonomy" id="51240"/>
    <lineage>
        <taxon>Eukaryota</taxon>
        <taxon>Viridiplantae</taxon>
        <taxon>Streptophyta</taxon>
        <taxon>Embryophyta</taxon>
        <taxon>Tracheophyta</taxon>
        <taxon>Spermatophyta</taxon>
        <taxon>Magnoliopsida</taxon>
        <taxon>eudicotyledons</taxon>
        <taxon>Gunneridae</taxon>
        <taxon>Pentapetalae</taxon>
        <taxon>rosids</taxon>
        <taxon>fabids</taxon>
        <taxon>Fagales</taxon>
        <taxon>Juglandaceae</taxon>
        <taxon>Juglans</taxon>
    </lineage>
</organism>
<evidence type="ECO:0000313" key="3">
    <source>
        <dbReference type="RefSeq" id="XP_018834510.1"/>
    </source>
</evidence>
<name>A0A2I4FS80_JUGRE</name>
<protein>
    <submittedName>
        <fullName evidence="3">Uncharacterized protein LOC109001614</fullName>
    </submittedName>
</protein>
<feature type="compositionally biased region" description="Low complexity" evidence="1">
    <location>
        <begin position="172"/>
        <end position="196"/>
    </location>
</feature>
<dbReference type="RefSeq" id="XP_018834510.1">
    <property type="nucleotide sequence ID" value="XM_018978965.2"/>
</dbReference>
<gene>
    <name evidence="3" type="primary">LOC109001614</name>
</gene>
<dbReference type="Proteomes" id="UP000235220">
    <property type="component" value="Chromosome 14"/>
</dbReference>
<accession>A0A2I4FS80</accession>